<evidence type="ECO:0000256" key="2">
    <source>
        <dbReference type="SAM" id="MobiDB-lite"/>
    </source>
</evidence>
<evidence type="ECO:0000256" key="1">
    <source>
        <dbReference type="PROSITE-ProRule" id="PRU00047"/>
    </source>
</evidence>
<gene>
    <name evidence="4" type="ORF">Tci_013039</name>
</gene>
<dbReference type="Gene3D" id="4.10.60.10">
    <property type="entry name" value="Zinc finger, CCHC-type"/>
    <property type="match status" value="1"/>
</dbReference>
<evidence type="ECO:0000313" key="4">
    <source>
        <dbReference type="EMBL" id="GEU41061.1"/>
    </source>
</evidence>
<organism evidence="4">
    <name type="scientific">Tanacetum cinerariifolium</name>
    <name type="common">Dalmatian daisy</name>
    <name type="synonym">Chrysanthemum cinerariifolium</name>
    <dbReference type="NCBI Taxonomy" id="118510"/>
    <lineage>
        <taxon>Eukaryota</taxon>
        <taxon>Viridiplantae</taxon>
        <taxon>Streptophyta</taxon>
        <taxon>Embryophyta</taxon>
        <taxon>Tracheophyta</taxon>
        <taxon>Spermatophyta</taxon>
        <taxon>Magnoliopsida</taxon>
        <taxon>eudicotyledons</taxon>
        <taxon>Gunneridae</taxon>
        <taxon>Pentapetalae</taxon>
        <taxon>asterids</taxon>
        <taxon>campanulids</taxon>
        <taxon>Asterales</taxon>
        <taxon>Asteraceae</taxon>
        <taxon>Asteroideae</taxon>
        <taxon>Anthemideae</taxon>
        <taxon>Anthemidinae</taxon>
        <taxon>Tanacetum</taxon>
    </lineage>
</organism>
<reference evidence="4" key="1">
    <citation type="journal article" date="2019" name="Sci. Rep.">
        <title>Draft genome of Tanacetum cinerariifolium, the natural source of mosquito coil.</title>
        <authorList>
            <person name="Yamashiro T."/>
            <person name="Shiraishi A."/>
            <person name="Satake H."/>
            <person name="Nakayama K."/>
        </authorList>
    </citation>
    <scope>NUCLEOTIDE SEQUENCE</scope>
</reference>
<dbReference type="AlphaFoldDB" id="A0A6L2JVF2"/>
<sequence>MEVFREIFQICLRLPNQDFDELLSNEEIVSFFKELHHKGNIKSITSLVFDQMHQPLRTFASILNKCLSRKITSLDKMHLSRAQILWGMYYKKNVDFVELLWEDFVFQIDNRDIKKQENMYYPRFTKVINRSKQDISIHQACGSGDGTGSKPGVLDEPKGKFVDTNERTSLKPGVLDVSKANPSKSETDSENQETNDDKEESDDESVHTHPNCVPTYDETNDESSDIDEEEYDRIDKELYGNVKVRLTNAEQDDKGKEDAYMTDVAHVQDVKEIKNVDHSSKLLSTIKSIVQNAVKEYLGTSLDDALYKNNLEGHRCPYVLAKPLIVQMSSQAKMVSKHDVYSTKRILSVIGVNVNKWYGYGYLEEIVVKKADKKLYTFKESDFKETASKRKLRHATSYCLKQASQPRWEWGRKLPEAAQPHQAKNSICGYVLQTSVYHSFKSLSQYKDAKTLFKAIQVRFSGNDATKKTQKKILKQMYGNFNAPSTEYLGSIFNRLQKITSQLAILDLDTRSIDDLYNNFKIVEQEVKRIVSISSCSVTQNMAFLSSPGSTNEVDTANIQVSTVCTPVSTVITYNNTANLSDATMYFQRTGKKITINGSNTAGYDKIKVECFNCHKIGHFARECRSPRNQESRLRNQDSSRKTVNVEYTSSKAMVAIDGAGFDWSYMADDEAPTSMALMAFSDLEAYSHPQLLICPTLVLRISNTLNFKNIDLKASKNVCVDTSNKIKKALDALIIEDWVSDSDKDESK</sequence>
<dbReference type="GO" id="GO:0003676">
    <property type="term" value="F:nucleic acid binding"/>
    <property type="evidence" value="ECO:0007669"/>
    <property type="project" value="InterPro"/>
</dbReference>
<dbReference type="PROSITE" id="PS50158">
    <property type="entry name" value="ZF_CCHC"/>
    <property type="match status" value="1"/>
</dbReference>
<feature type="compositionally biased region" description="Basic and acidic residues" evidence="2">
    <location>
        <begin position="153"/>
        <end position="169"/>
    </location>
</feature>
<name>A0A6L2JVF2_TANCI</name>
<dbReference type="InterPro" id="IPR001878">
    <property type="entry name" value="Znf_CCHC"/>
</dbReference>
<feature type="non-terminal residue" evidence="4">
    <location>
        <position position="749"/>
    </location>
</feature>
<proteinExistence type="predicted"/>
<dbReference type="SUPFAM" id="SSF57756">
    <property type="entry name" value="Retrovirus zinc finger-like domains"/>
    <property type="match status" value="1"/>
</dbReference>
<evidence type="ECO:0000259" key="3">
    <source>
        <dbReference type="PROSITE" id="PS50158"/>
    </source>
</evidence>
<keyword evidence="1" id="KW-0862">Zinc</keyword>
<feature type="domain" description="CCHC-type" evidence="3">
    <location>
        <begin position="611"/>
        <end position="626"/>
    </location>
</feature>
<dbReference type="Pfam" id="PF00098">
    <property type="entry name" value="zf-CCHC"/>
    <property type="match status" value="1"/>
</dbReference>
<accession>A0A6L2JVF2</accession>
<dbReference type="GO" id="GO:0008270">
    <property type="term" value="F:zinc ion binding"/>
    <property type="evidence" value="ECO:0007669"/>
    <property type="project" value="UniProtKB-KW"/>
</dbReference>
<keyword evidence="1" id="KW-0863">Zinc-finger</keyword>
<comment type="caution">
    <text evidence="4">The sequence shown here is derived from an EMBL/GenBank/DDBJ whole genome shotgun (WGS) entry which is preliminary data.</text>
</comment>
<dbReference type="InterPro" id="IPR036875">
    <property type="entry name" value="Znf_CCHC_sf"/>
</dbReference>
<dbReference type="EMBL" id="BKCJ010001388">
    <property type="protein sequence ID" value="GEU41061.1"/>
    <property type="molecule type" value="Genomic_DNA"/>
</dbReference>
<feature type="region of interest" description="Disordered" evidence="2">
    <location>
        <begin position="138"/>
        <end position="226"/>
    </location>
</feature>
<feature type="compositionally biased region" description="Acidic residues" evidence="2">
    <location>
        <begin position="188"/>
        <end position="203"/>
    </location>
</feature>
<protein>
    <recommendedName>
        <fullName evidence="3">CCHC-type domain-containing protein</fullName>
    </recommendedName>
</protein>
<keyword evidence="1" id="KW-0479">Metal-binding</keyword>
<dbReference type="SMART" id="SM00343">
    <property type="entry name" value="ZnF_C2HC"/>
    <property type="match status" value="1"/>
</dbReference>